<dbReference type="OrthoDB" id="3236053at2759"/>
<organism evidence="2 3">
    <name type="scientific">Bondarzewia mesenterica</name>
    <dbReference type="NCBI Taxonomy" id="1095465"/>
    <lineage>
        <taxon>Eukaryota</taxon>
        <taxon>Fungi</taxon>
        <taxon>Dikarya</taxon>
        <taxon>Basidiomycota</taxon>
        <taxon>Agaricomycotina</taxon>
        <taxon>Agaricomycetes</taxon>
        <taxon>Russulales</taxon>
        <taxon>Bondarzewiaceae</taxon>
        <taxon>Bondarzewia</taxon>
    </lineage>
</organism>
<feature type="region of interest" description="Disordered" evidence="1">
    <location>
        <begin position="662"/>
        <end position="704"/>
    </location>
</feature>
<dbReference type="EMBL" id="SGPL01000008">
    <property type="protein sequence ID" value="THH21090.1"/>
    <property type="molecule type" value="Genomic_DNA"/>
</dbReference>
<keyword evidence="3" id="KW-1185">Reference proteome</keyword>
<evidence type="ECO:0000256" key="1">
    <source>
        <dbReference type="SAM" id="MobiDB-lite"/>
    </source>
</evidence>
<feature type="compositionally biased region" description="Polar residues" evidence="1">
    <location>
        <begin position="390"/>
        <end position="405"/>
    </location>
</feature>
<dbReference type="Proteomes" id="UP000310158">
    <property type="component" value="Unassembled WGS sequence"/>
</dbReference>
<feature type="compositionally biased region" description="Basic and acidic residues" evidence="1">
    <location>
        <begin position="224"/>
        <end position="242"/>
    </location>
</feature>
<name>A0A4S4MDH0_9AGAM</name>
<feature type="compositionally biased region" description="Polar residues" evidence="1">
    <location>
        <begin position="355"/>
        <end position="370"/>
    </location>
</feature>
<feature type="compositionally biased region" description="Basic and acidic residues" evidence="1">
    <location>
        <begin position="471"/>
        <end position="488"/>
    </location>
</feature>
<proteinExistence type="predicted"/>
<comment type="caution">
    <text evidence="2">The sequence shown here is derived from an EMBL/GenBank/DDBJ whole genome shotgun (WGS) entry which is preliminary data.</text>
</comment>
<accession>A0A4S4MDH0</accession>
<feature type="region of interest" description="Disordered" evidence="1">
    <location>
        <begin position="390"/>
        <end position="416"/>
    </location>
</feature>
<dbReference type="SMART" id="SM00320">
    <property type="entry name" value="WD40"/>
    <property type="match status" value="5"/>
</dbReference>
<feature type="region of interest" description="Disordered" evidence="1">
    <location>
        <begin position="353"/>
        <end position="378"/>
    </location>
</feature>
<feature type="region of interest" description="Disordered" evidence="1">
    <location>
        <begin position="463"/>
        <end position="573"/>
    </location>
</feature>
<feature type="compositionally biased region" description="Low complexity" evidence="1">
    <location>
        <begin position="625"/>
        <end position="639"/>
    </location>
</feature>
<dbReference type="InterPro" id="IPR001680">
    <property type="entry name" value="WD40_rpt"/>
</dbReference>
<dbReference type="InterPro" id="IPR015943">
    <property type="entry name" value="WD40/YVTN_repeat-like_dom_sf"/>
</dbReference>
<evidence type="ECO:0000313" key="2">
    <source>
        <dbReference type="EMBL" id="THH21090.1"/>
    </source>
</evidence>
<dbReference type="AlphaFoldDB" id="A0A4S4MDH0"/>
<feature type="region of interest" description="Disordered" evidence="1">
    <location>
        <begin position="188"/>
        <end position="272"/>
    </location>
</feature>
<feature type="region of interest" description="Disordered" evidence="1">
    <location>
        <begin position="612"/>
        <end position="641"/>
    </location>
</feature>
<dbReference type="SUPFAM" id="SSF50978">
    <property type="entry name" value="WD40 repeat-like"/>
    <property type="match status" value="1"/>
</dbReference>
<feature type="compositionally biased region" description="Polar residues" evidence="1">
    <location>
        <begin position="188"/>
        <end position="214"/>
    </location>
</feature>
<dbReference type="InterPro" id="IPR036322">
    <property type="entry name" value="WD40_repeat_dom_sf"/>
</dbReference>
<feature type="compositionally biased region" description="Polar residues" evidence="1">
    <location>
        <begin position="538"/>
        <end position="555"/>
    </location>
</feature>
<reference evidence="2 3" key="1">
    <citation type="submission" date="2019-02" db="EMBL/GenBank/DDBJ databases">
        <title>Genome sequencing of the rare red list fungi Bondarzewia mesenterica.</title>
        <authorList>
            <person name="Buettner E."/>
            <person name="Kellner H."/>
        </authorList>
    </citation>
    <scope>NUCLEOTIDE SEQUENCE [LARGE SCALE GENOMIC DNA]</scope>
    <source>
        <strain evidence="2 3">DSM 108281</strain>
    </source>
</reference>
<sequence>MDEAINSDDQDNMAAPTAASILGIKGHLRLRPHGSTQKAHIVLRRVELDDDSGDEGDEKKVAYFSLFAHKRIEVKPGKEILLTVADGPFKDKAIMFEGDFPSPLASSDEEDETQVAEDDEDLMPTEHLIPPKMRKPWIKRVEESNIIQPVVTPLPTHQSIAIQTQPELATSSLQAVSIALEQISTASQTPGTDTLSDMSMQTQSSSRSDVQEATVQEIFAEPDEFSHEMSLETEQQSERERSLSPMELDSPPSSPPQSPVRTPTDLPALTSQDKSIPGLQISQDEPQINGYAPVQAPIPFRPTPPPTIPTPPYVTQGLQSLTNTMDDECLYGGVLPPKTSFSKVVGSERRAIGSQIPSKIQQSSVFHTPPTSRPPSIVQPLTISIERASSKLSQRPPLSQPSTVAPSSPPPHQPPIDEACTVHHKPIMATDDSKPIPSKMNARKKFVNPFVSGGFITEFVGLSPQPTLDQNKPRRDSPIDVSKARRDVWPPPVSVDSVPPSYHKPARMGTDEQLGRSNPVIKREDAPTRMPAVGPRSATPSTGAVQSTHAQYPSSTVPPLPKPVSQPLYSQTRNALPPTMLPYHALPPSNIPRIQPAQYKPIQPIPIPEMSVTQTRQVQQLSSQSPYGPSRTSSPSPGSNVLAAMGFDRAVWNAALLRSSAQRTQAIATPPPPPPSGPTSYRHPIFVPASSTTPNPPSPPSSSTRIPIPIPIPIHHETPQYSPLNPSFANDPLPLMITSRPEHKGIPIPQDIGSQLSQLGMRFTGPQSSSAASHPLPMKPQVLAPLPRFQRHASPIASPARTTDTRSRAAPQPPPPVSGVKRKLSPPPTPAPTSLLASAPQFPERTQPSPIRHRFFQWPTVTGMHSVHVKGDNVGIRGIVFNSTGSYFAVNCHDCTIRIFDNLTHTEVARLSHVAPVVTAVWMEDDVGIISLSENGTVSKWTKNSSGIGKKIVDAGNADPKPEDIPTSLAYTRDKFAVAFPRSGVKVWIWNRGTWQSQRSILRQNVTTIKWIEDGEALLGGTKDGVLWSCKIPNGTLRAYSFLKLQVNHIDLDSTGWHVHVLVSQSSGRTHLVFIDQDNKKGVIEQVYALKEAEQQAKATYDFGALFTSKENLILFGCIDGNVLVWDKKKAEVVCGLDHGEDVVTQAVGTYISKSPDAEHCLVTGSQNGKLTWWSQPQLSEFEESPSKRVKTS</sequence>
<dbReference type="Gene3D" id="2.130.10.10">
    <property type="entry name" value="YVTN repeat-like/Quinoprotein amine dehydrogenase"/>
    <property type="match status" value="2"/>
</dbReference>
<feature type="compositionally biased region" description="Polar residues" evidence="1">
    <location>
        <begin position="612"/>
        <end position="624"/>
    </location>
</feature>
<gene>
    <name evidence="2" type="ORF">EW146_g386</name>
</gene>
<feature type="region of interest" description="Disordered" evidence="1">
    <location>
        <begin position="796"/>
        <end position="848"/>
    </location>
</feature>
<evidence type="ECO:0000313" key="3">
    <source>
        <dbReference type="Proteomes" id="UP000310158"/>
    </source>
</evidence>
<protein>
    <submittedName>
        <fullName evidence="2">Uncharacterized protein</fullName>
    </submittedName>
</protein>